<organism evidence="2 3">
    <name type="scientific">[Mycobacterium] wendilense</name>
    <dbReference type="NCBI Taxonomy" id="3064284"/>
    <lineage>
        <taxon>Bacteria</taxon>
        <taxon>Bacillati</taxon>
        <taxon>Actinomycetota</taxon>
        <taxon>Actinomycetes</taxon>
        <taxon>Mycobacteriales</taxon>
        <taxon>Mycobacteriaceae</taxon>
        <taxon>Mycolicibacter</taxon>
    </lineage>
</organism>
<evidence type="ECO:0000313" key="3">
    <source>
        <dbReference type="Proteomes" id="UP001190466"/>
    </source>
</evidence>
<name>A0ABM9MA42_9MYCO</name>
<protein>
    <recommendedName>
        <fullName evidence="4">Transmembrane protein</fullName>
    </recommendedName>
</protein>
<proteinExistence type="predicted"/>
<sequence length="137" mass="14739">MLSPWGRLPFAVLWLVLGVVIGMSDPLGDTRAGRGSPLVGWIVAAAAVWMVVELLREARTPAPRSRGAGRYARDPRPYSGREKARLLGAGVLSLLLGAWLIWLGCTEDNTAAIAFGVFAWSMVVGLVATVYVAYRQS</sequence>
<keyword evidence="3" id="KW-1185">Reference proteome</keyword>
<feature type="transmembrane region" description="Helical" evidence="1">
    <location>
        <begin position="86"/>
        <end position="104"/>
    </location>
</feature>
<keyword evidence="1" id="KW-0812">Transmembrane</keyword>
<dbReference type="RefSeq" id="WP_316514631.1">
    <property type="nucleotide sequence ID" value="NZ_OY726395.1"/>
</dbReference>
<keyword evidence="1" id="KW-1133">Transmembrane helix</keyword>
<dbReference type="EMBL" id="OY726395">
    <property type="protein sequence ID" value="CAJ1580211.1"/>
    <property type="molecule type" value="Genomic_DNA"/>
</dbReference>
<feature type="transmembrane region" description="Helical" evidence="1">
    <location>
        <begin position="38"/>
        <end position="56"/>
    </location>
</feature>
<evidence type="ECO:0000313" key="2">
    <source>
        <dbReference type="EMBL" id="CAJ1580211.1"/>
    </source>
</evidence>
<accession>A0ABM9MA42</accession>
<gene>
    <name evidence="2" type="ORF">MU0050_000903</name>
</gene>
<dbReference type="Proteomes" id="UP001190466">
    <property type="component" value="Chromosome"/>
</dbReference>
<keyword evidence="1" id="KW-0472">Membrane</keyword>
<reference evidence="2 3" key="1">
    <citation type="submission" date="2023-08" db="EMBL/GenBank/DDBJ databases">
        <authorList>
            <person name="Folkvardsen B D."/>
            <person name="Norman A."/>
        </authorList>
    </citation>
    <scope>NUCLEOTIDE SEQUENCE [LARGE SCALE GENOMIC DNA]</scope>
    <source>
        <strain evidence="2 3">Mu0050</strain>
    </source>
</reference>
<evidence type="ECO:0008006" key="4">
    <source>
        <dbReference type="Google" id="ProtNLM"/>
    </source>
</evidence>
<evidence type="ECO:0000256" key="1">
    <source>
        <dbReference type="SAM" id="Phobius"/>
    </source>
</evidence>
<feature type="transmembrane region" description="Helical" evidence="1">
    <location>
        <begin position="110"/>
        <end position="134"/>
    </location>
</feature>